<dbReference type="AlphaFoldDB" id="A0A834K041"/>
<evidence type="ECO:0000313" key="1">
    <source>
        <dbReference type="EMBL" id="KAF7396716.1"/>
    </source>
</evidence>
<evidence type="ECO:0000313" key="2">
    <source>
        <dbReference type="Proteomes" id="UP000614350"/>
    </source>
</evidence>
<organism evidence="1 2">
    <name type="scientific">Vespula vulgaris</name>
    <name type="common">Yellow jacket</name>
    <name type="synonym">Wasp</name>
    <dbReference type="NCBI Taxonomy" id="7454"/>
    <lineage>
        <taxon>Eukaryota</taxon>
        <taxon>Metazoa</taxon>
        <taxon>Ecdysozoa</taxon>
        <taxon>Arthropoda</taxon>
        <taxon>Hexapoda</taxon>
        <taxon>Insecta</taxon>
        <taxon>Pterygota</taxon>
        <taxon>Neoptera</taxon>
        <taxon>Endopterygota</taxon>
        <taxon>Hymenoptera</taxon>
        <taxon>Apocrita</taxon>
        <taxon>Aculeata</taxon>
        <taxon>Vespoidea</taxon>
        <taxon>Vespidae</taxon>
        <taxon>Vespinae</taxon>
        <taxon>Vespula</taxon>
    </lineage>
</organism>
<comment type="caution">
    <text evidence="1">The sequence shown here is derived from an EMBL/GenBank/DDBJ whole genome shotgun (WGS) entry which is preliminary data.</text>
</comment>
<name>A0A834K041_VESVU</name>
<dbReference type="Proteomes" id="UP000614350">
    <property type="component" value="Unassembled WGS sequence"/>
</dbReference>
<sequence length="73" mass="8067">MKTDDSRCSALVGASQMEGVSTHPNAVSHGNESGICWLTCRSYSPATGKRVHQEALHRANSHWKKKMDERVAE</sequence>
<keyword evidence="2" id="KW-1185">Reference proteome</keyword>
<gene>
    <name evidence="1" type="ORF">HZH66_007578</name>
</gene>
<reference evidence="1" key="1">
    <citation type="journal article" date="2020" name="G3 (Bethesda)">
        <title>High-Quality Assemblies for Three Invasive Social Wasps from the &lt;i&gt;Vespula&lt;/i&gt; Genus.</title>
        <authorList>
            <person name="Harrop T.W.R."/>
            <person name="Guhlin J."/>
            <person name="McLaughlin G.M."/>
            <person name="Permina E."/>
            <person name="Stockwell P."/>
            <person name="Gilligan J."/>
            <person name="Le Lec M.F."/>
            <person name="Gruber M.A.M."/>
            <person name="Quinn O."/>
            <person name="Lovegrove M."/>
            <person name="Duncan E.J."/>
            <person name="Remnant E.J."/>
            <person name="Van Eeckhoven J."/>
            <person name="Graham B."/>
            <person name="Knapp R.A."/>
            <person name="Langford K.W."/>
            <person name="Kronenberg Z."/>
            <person name="Press M.O."/>
            <person name="Eacker S.M."/>
            <person name="Wilson-Rankin E.E."/>
            <person name="Purcell J."/>
            <person name="Lester P.J."/>
            <person name="Dearden P.K."/>
        </authorList>
    </citation>
    <scope>NUCLEOTIDE SEQUENCE</scope>
    <source>
        <strain evidence="1">Marl-1</strain>
    </source>
</reference>
<accession>A0A834K041</accession>
<protein>
    <submittedName>
        <fullName evidence="1">Uncharacterized protein</fullName>
    </submittedName>
</protein>
<proteinExistence type="predicted"/>
<dbReference type="EMBL" id="JACSEA010000007">
    <property type="protein sequence ID" value="KAF7396716.1"/>
    <property type="molecule type" value="Genomic_DNA"/>
</dbReference>